<dbReference type="GO" id="GO:0016787">
    <property type="term" value="F:hydrolase activity"/>
    <property type="evidence" value="ECO:0007669"/>
    <property type="project" value="UniProtKB-KW"/>
</dbReference>
<comment type="caution">
    <text evidence="3">The sequence shown here is derived from an EMBL/GenBank/DDBJ whole genome shotgun (WGS) entry which is preliminary data.</text>
</comment>
<organism evidence="3 4">
    <name type="scientific">Undibacterium pigrum</name>
    <dbReference type="NCBI Taxonomy" id="401470"/>
    <lineage>
        <taxon>Bacteria</taxon>
        <taxon>Pseudomonadati</taxon>
        <taxon>Pseudomonadota</taxon>
        <taxon>Betaproteobacteria</taxon>
        <taxon>Burkholderiales</taxon>
        <taxon>Oxalobacteraceae</taxon>
        <taxon>Undibacterium</taxon>
    </lineage>
</organism>
<dbReference type="OrthoDB" id="9794445at2"/>
<dbReference type="RefSeq" id="WP_110257934.1">
    <property type="nucleotide sequence ID" value="NZ_QJKB01000015.1"/>
</dbReference>
<gene>
    <name evidence="3" type="ORF">DFR42_11561</name>
</gene>
<dbReference type="InterPro" id="IPR013094">
    <property type="entry name" value="AB_hydrolase_3"/>
</dbReference>
<dbReference type="InterPro" id="IPR029058">
    <property type="entry name" value="AB_hydrolase_fold"/>
</dbReference>
<dbReference type="SUPFAM" id="SSF53474">
    <property type="entry name" value="alpha/beta-Hydrolases"/>
    <property type="match status" value="1"/>
</dbReference>
<dbReference type="InterPro" id="IPR050300">
    <property type="entry name" value="GDXG_lipolytic_enzyme"/>
</dbReference>
<evidence type="ECO:0000313" key="4">
    <source>
        <dbReference type="Proteomes" id="UP000247792"/>
    </source>
</evidence>
<reference evidence="3 4" key="1">
    <citation type="submission" date="2018-05" db="EMBL/GenBank/DDBJ databases">
        <title>Genomic Encyclopedia of Type Strains, Phase IV (KMG-IV): sequencing the most valuable type-strain genomes for metagenomic binning, comparative biology and taxonomic classification.</title>
        <authorList>
            <person name="Goeker M."/>
        </authorList>
    </citation>
    <scope>NUCLEOTIDE SEQUENCE [LARGE SCALE GENOMIC DNA]</scope>
    <source>
        <strain evidence="3 4">DSM 19792</strain>
    </source>
</reference>
<dbReference type="PANTHER" id="PTHR48081">
    <property type="entry name" value="AB HYDROLASE SUPERFAMILY PROTEIN C4A8.06C"/>
    <property type="match status" value="1"/>
</dbReference>
<keyword evidence="1" id="KW-0378">Hydrolase</keyword>
<dbReference type="PANTHER" id="PTHR48081:SF8">
    <property type="entry name" value="ALPHA_BETA HYDROLASE FOLD-3 DOMAIN-CONTAINING PROTEIN-RELATED"/>
    <property type="match status" value="1"/>
</dbReference>
<keyword evidence="4" id="KW-1185">Reference proteome</keyword>
<evidence type="ECO:0000313" key="3">
    <source>
        <dbReference type="EMBL" id="PXX37811.1"/>
    </source>
</evidence>
<accession>A0A318ITT1</accession>
<protein>
    <submittedName>
        <fullName evidence="3">Acetyl esterase/lipase</fullName>
    </submittedName>
</protein>
<name>A0A318ITT1_9BURK</name>
<feature type="domain" description="Alpha/beta hydrolase fold-3" evidence="2">
    <location>
        <begin position="63"/>
        <end position="266"/>
    </location>
</feature>
<proteinExistence type="predicted"/>
<evidence type="ECO:0000259" key="2">
    <source>
        <dbReference type="Pfam" id="PF07859"/>
    </source>
</evidence>
<dbReference type="Proteomes" id="UP000247792">
    <property type="component" value="Unassembled WGS sequence"/>
</dbReference>
<dbReference type="Gene3D" id="3.40.50.1820">
    <property type="entry name" value="alpha/beta hydrolase"/>
    <property type="match status" value="1"/>
</dbReference>
<dbReference type="AlphaFoldDB" id="A0A318ITT1"/>
<dbReference type="EMBL" id="QJKB01000015">
    <property type="protein sequence ID" value="PXX37811.1"/>
    <property type="molecule type" value="Genomic_DNA"/>
</dbReference>
<dbReference type="Pfam" id="PF07859">
    <property type="entry name" value="Abhydrolase_3"/>
    <property type="match status" value="1"/>
</dbReference>
<sequence length="306" mass="32723">MMDETAIILGNPSNIGNTVKKRKKTTKTAEPSLQIDNFLIPGPLGVIPVRLYRPQGNAVLPVVLYFHGGGFISGSLNDADVPARFIARNSNVIVLSVGYSLAPAKPFPAAPEDAYTAMLWAIKNAASIRADASRLAVAGDDAGGNLATCLTLIARDRNAPPILAQALIGPMLDPSMTRLGDAKKLESDLTPQECAHCYGQYLPRSLQRLHPYAAPLESSRLGGLSPAFIATAEHDVLHVEAEKYAAALITVGVPVQVARFAGIKHASLPEHQPVLVEVADFLRRRLAVPNDLNTTAFVSLEEKQNV</sequence>
<evidence type="ECO:0000256" key="1">
    <source>
        <dbReference type="ARBA" id="ARBA00022801"/>
    </source>
</evidence>